<comment type="caution">
    <text evidence="1">The sequence shown here is derived from an EMBL/GenBank/DDBJ whole genome shotgun (WGS) entry which is preliminary data.</text>
</comment>
<proteinExistence type="predicted"/>
<dbReference type="AlphaFoldDB" id="A0AAV4GRC1"/>
<gene>
    <name evidence="1" type="ORF">ElyMa_006092400</name>
</gene>
<evidence type="ECO:0000313" key="2">
    <source>
        <dbReference type="Proteomes" id="UP000762676"/>
    </source>
</evidence>
<protein>
    <submittedName>
        <fullName evidence="1">Uncharacterized protein</fullName>
    </submittedName>
</protein>
<keyword evidence="2" id="KW-1185">Reference proteome</keyword>
<reference evidence="1 2" key="1">
    <citation type="journal article" date="2021" name="Elife">
        <title>Chloroplast acquisition without the gene transfer in kleptoplastic sea slugs, Plakobranchus ocellatus.</title>
        <authorList>
            <person name="Maeda T."/>
            <person name="Takahashi S."/>
            <person name="Yoshida T."/>
            <person name="Shimamura S."/>
            <person name="Takaki Y."/>
            <person name="Nagai Y."/>
            <person name="Toyoda A."/>
            <person name="Suzuki Y."/>
            <person name="Arimoto A."/>
            <person name="Ishii H."/>
            <person name="Satoh N."/>
            <person name="Nishiyama T."/>
            <person name="Hasebe M."/>
            <person name="Maruyama T."/>
            <person name="Minagawa J."/>
            <person name="Obokata J."/>
            <person name="Shigenobu S."/>
        </authorList>
    </citation>
    <scope>NUCLEOTIDE SEQUENCE [LARGE SCALE GENOMIC DNA]</scope>
</reference>
<organism evidence="1 2">
    <name type="scientific">Elysia marginata</name>
    <dbReference type="NCBI Taxonomy" id="1093978"/>
    <lineage>
        <taxon>Eukaryota</taxon>
        <taxon>Metazoa</taxon>
        <taxon>Spiralia</taxon>
        <taxon>Lophotrochozoa</taxon>
        <taxon>Mollusca</taxon>
        <taxon>Gastropoda</taxon>
        <taxon>Heterobranchia</taxon>
        <taxon>Euthyneura</taxon>
        <taxon>Panpulmonata</taxon>
        <taxon>Sacoglossa</taxon>
        <taxon>Placobranchoidea</taxon>
        <taxon>Plakobranchidae</taxon>
        <taxon>Elysia</taxon>
    </lineage>
</organism>
<name>A0AAV4GRC1_9GAST</name>
<dbReference type="Proteomes" id="UP000762676">
    <property type="component" value="Unassembled WGS sequence"/>
</dbReference>
<accession>A0AAV4GRC1</accession>
<sequence>MKTTVLSCHKKFKVQQSATKVIATVFWDPCGMILLDICQKERVSMLIDIVKHFTDKDMLFDAKNLDSCVAESSFNMTMRPPTQQNAQRNGLNITGGRILPIQPTVHTLHS</sequence>
<dbReference type="EMBL" id="BMAT01012213">
    <property type="protein sequence ID" value="GFR88114.1"/>
    <property type="molecule type" value="Genomic_DNA"/>
</dbReference>
<evidence type="ECO:0000313" key="1">
    <source>
        <dbReference type="EMBL" id="GFR88114.1"/>
    </source>
</evidence>